<protein>
    <recommendedName>
        <fullName evidence="2">Integrase</fullName>
    </recommendedName>
</protein>
<keyword evidence="7" id="KW-0229">DNA integration</keyword>
<keyword evidence="5" id="KW-0238">DNA-binding</keyword>
<dbReference type="EMBL" id="AP013548">
    <property type="protein sequence ID" value="BAQ94458.1"/>
    <property type="molecule type" value="Genomic_DNA"/>
</dbReference>
<proteinExistence type="inferred from homology"/>
<dbReference type="PROSITE" id="PS51898">
    <property type="entry name" value="TYR_RECOMBINASE"/>
    <property type="match status" value="1"/>
</dbReference>
<evidence type="ECO:0000256" key="7">
    <source>
        <dbReference type="ARBA" id="ARBA00023195"/>
    </source>
</evidence>
<dbReference type="GO" id="GO:0016740">
    <property type="term" value="F:transferase activity"/>
    <property type="evidence" value="ECO:0007669"/>
    <property type="project" value="UniProtKB-KW"/>
</dbReference>
<evidence type="ECO:0000256" key="3">
    <source>
        <dbReference type="ARBA" id="ARBA00022679"/>
    </source>
</evidence>
<evidence type="ECO:0000313" key="10">
    <source>
        <dbReference type="Proteomes" id="UP000504725"/>
    </source>
</evidence>
<dbReference type="KEGG" id="vg:55412237"/>
<dbReference type="Gene3D" id="1.10.443.10">
    <property type="entry name" value="Intergrase catalytic core"/>
    <property type="match status" value="1"/>
</dbReference>
<sequence length="288" mass="32810">MARTTRFTVIDCFQLTWKTRWKTQKSARDQWRNGNDAVDFFGKTKALDKITTPDLIEYQQHLIKKATGRTGVLRPGTINKKVQAMMTMLTVAARAGHIGQVPLSPEHLQENNAKDRVISRAEEDLFLKFFEKTQHHEEADLLVVMIDTLARWSDIERCICRHVDLERKEITYNHRKNKMISTLPLTDRAAQALYRLTAGKKPTDRIYGASYWTFLASWEKALAWMGLENDAALTPHCTRHTGASRLAAKGMSLPKIQGMGGWSSLKSVQRYMHFDTSALTECVAALQS</sequence>
<dbReference type="CDD" id="cd00796">
    <property type="entry name" value="INT_Rci_Hp1_C"/>
    <property type="match status" value="1"/>
</dbReference>
<dbReference type="InterPro" id="IPR002104">
    <property type="entry name" value="Integrase_catalytic"/>
</dbReference>
<dbReference type="InterPro" id="IPR013762">
    <property type="entry name" value="Integrase-like_cat_sf"/>
</dbReference>
<dbReference type="GO" id="GO:0015074">
    <property type="term" value="P:DNA integration"/>
    <property type="evidence" value="ECO:0007669"/>
    <property type="project" value="InterPro"/>
</dbReference>
<dbReference type="InterPro" id="IPR050090">
    <property type="entry name" value="Tyrosine_recombinase_XerCD"/>
</dbReference>
<dbReference type="GO" id="GO:0003677">
    <property type="term" value="F:DNA binding"/>
    <property type="evidence" value="ECO:0007669"/>
    <property type="project" value="UniProtKB-KW"/>
</dbReference>
<accession>A0A6S4PEE4</accession>
<evidence type="ECO:0000259" key="8">
    <source>
        <dbReference type="PROSITE" id="PS51898"/>
    </source>
</evidence>
<dbReference type="RefSeq" id="YP_009777955.1">
    <property type="nucleotide sequence ID" value="NC_047707.1"/>
</dbReference>
<keyword evidence="7" id="KW-1179">Viral genome integration</keyword>
<keyword evidence="6" id="KW-0233">DNA recombination</keyword>
<name>A0A6S4PEE4_9CAUD</name>
<reference evidence="9 10" key="1">
    <citation type="journal article" date="2013" name="PLoS Genet.">
        <title>Expanding the Marine Virosphere Using Metagenomics.</title>
        <authorList>
            <person name="Mizuno C.M."/>
            <person name="Rodriguez-Valera F."/>
            <person name="Kimes N.E."/>
            <person name="Ghai R."/>
        </authorList>
    </citation>
    <scope>NUCLEOTIDE SEQUENCE [LARGE SCALE GENOMIC DNA]</scope>
    <source>
        <strain evidence="9">UvMED-CGR-U-MedDCM-OCT-S38-C3</strain>
    </source>
</reference>
<evidence type="ECO:0000256" key="6">
    <source>
        <dbReference type="ARBA" id="ARBA00023172"/>
    </source>
</evidence>
<dbReference type="SUPFAM" id="SSF56349">
    <property type="entry name" value="DNA breaking-rejoining enzymes"/>
    <property type="match status" value="1"/>
</dbReference>
<evidence type="ECO:0000256" key="4">
    <source>
        <dbReference type="ARBA" id="ARBA00022801"/>
    </source>
</evidence>
<dbReference type="InterPro" id="IPR011010">
    <property type="entry name" value="DNA_brk_join_enz"/>
</dbReference>
<keyword evidence="3" id="KW-0808">Transferase</keyword>
<evidence type="ECO:0000313" key="9">
    <source>
        <dbReference type="EMBL" id="BAQ94458.1"/>
    </source>
</evidence>
<evidence type="ECO:0000256" key="1">
    <source>
        <dbReference type="ARBA" id="ARBA00008857"/>
    </source>
</evidence>
<comment type="similarity">
    <text evidence="1">Belongs to the 'phage' integrase family.</text>
</comment>
<keyword evidence="4" id="KW-0378">Hydrolase</keyword>
<dbReference type="Proteomes" id="UP000504725">
    <property type="component" value="Segment"/>
</dbReference>
<dbReference type="GO" id="GO:0016787">
    <property type="term" value="F:hydrolase activity"/>
    <property type="evidence" value="ECO:0007669"/>
    <property type="project" value="UniProtKB-KW"/>
</dbReference>
<keyword evidence="10" id="KW-1185">Reference proteome</keyword>
<dbReference type="GO" id="GO:0044826">
    <property type="term" value="P:viral genome integration into host DNA"/>
    <property type="evidence" value="ECO:0007669"/>
    <property type="project" value="UniProtKB-KW"/>
</dbReference>
<dbReference type="GO" id="GO:0006310">
    <property type="term" value="P:DNA recombination"/>
    <property type="evidence" value="ECO:0007669"/>
    <property type="project" value="UniProtKB-KW"/>
</dbReference>
<evidence type="ECO:0000256" key="5">
    <source>
        <dbReference type="ARBA" id="ARBA00023125"/>
    </source>
</evidence>
<evidence type="ECO:0000256" key="2">
    <source>
        <dbReference type="ARBA" id="ARBA00016082"/>
    </source>
</evidence>
<dbReference type="GO" id="GO:0075713">
    <property type="term" value="P:establishment of integrated proviral latency"/>
    <property type="evidence" value="ECO:0007669"/>
    <property type="project" value="UniProtKB-KW"/>
</dbReference>
<dbReference type="Pfam" id="PF00589">
    <property type="entry name" value="Phage_integrase"/>
    <property type="match status" value="1"/>
</dbReference>
<dbReference type="PANTHER" id="PTHR30349:SF41">
    <property type="entry name" value="INTEGRASE_RECOMBINASE PROTEIN MJ0367-RELATED"/>
    <property type="match status" value="1"/>
</dbReference>
<feature type="domain" description="Tyr recombinase" evidence="8">
    <location>
        <begin position="113"/>
        <end position="284"/>
    </location>
</feature>
<dbReference type="GeneID" id="55412237"/>
<keyword evidence="7" id="KW-1160">Virus entry into host cell</keyword>
<dbReference type="PANTHER" id="PTHR30349">
    <property type="entry name" value="PHAGE INTEGRASE-RELATED"/>
    <property type="match status" value="1"/>
</dbReference>
<organism evidence="9 10">
    <name type="scientific">uncultured phage_MedDCM-OCT-S38-C3</name>
    <dbReference type="NCBI Taxonomy" id="2740803"/>
    <lineage>
        <taxon>Viruses</taxon>
        <taxon>Duplodnaviria</taxon>
        <taxon>Heunggongvirae</taxon>
        <taxon>Uroviricota</taxon>
        <taxon>Caudoviricetes</taxon>
        <taxon>Autographivirales</taxon>
        <taxon>Stopalavirus</taxon>
        <taxon>Stopalavirus S38C3</taxon>
    </lineage>
</organism>